<dbReference type="InterPro" id="IPR006140">
    <property type="entry name" value="D-isomer_DH_NAD-bd"/>
</dbReference>
<dbReference type="GO" id="GO:0006564">
    <property type="term" value="P:L-serine biosynthetic process"/>
    <property type="evidence" value="ECO:0007669"/>
    <property type="project" value="UniProtKB-UniRule"/>
</dbReference>
<reference evidence="10 11" key="1">
    <citation type="submission" date="2018-06" db="EMBL/GenBank/DDBJ databases">
        <authorList>
            <consortium name="Pathogen Informatics"/>
            <person name="Doyle S."/>
        </authorList>
    </citation>
    <scope>NUCLEOTIDE SEQUENCE [LARGE SCALE GENOMIC DNA]</scope>
    <source>
        <strain evidence="10 11">NCTC12221</strain>
    </source>
</reference>
<dbReference type="Pfam" id="PF19304">
    <property type="entry name" value="PGDH_inter"/>
    <property type="match status" value="1"/>
</dbReference>
<keyword evidence="3 6" id="KW-0560">Oxidoreductase</keyword>
<dbReference type="InterPro" id="IPR045865">
    <property type="entry name" value="ACT-like_dom_sf"/>
</dbReference>
<evidence type="ECO:0000256" key="2">
    <source>
        <dbReference type="ARBA" id="ARBA00005854"/>
    </source>
</evidence>
<dbReference type="GO" id="GO:0004617">
    <property type="term" value="F:phosphoglycerate dehydrogenase activity"/>
    <property type="evidence" value="ECO:0007669"/>
    <property type="project" value="UniProtKB-UniRule"/>
</dbReference>
<organism evidence="10 11">
    <name type="scientific">Helicobacter cinaedi</name>
    <dbReference type="NCBI Taxonomy" id="213"/>
    <lineage>
        <taxon>Bacteria</taxon>
        <taxon>Pseudomonadati</taxon>
        <taxon>Campylobacterota</taxon>
        <taxon>Epsilonproteobacteria</taxon>
        <taxon>Campylobacterales</taxon>
        <taxon>Helicobacteraceae</taxon>
        <taxon>Helicobacter</taxon>
    </lineage>
</organism>
<dbReference type="CDD" id="cd12173">
    <property type="entry name" value="PGDH_4"/>
    <property type="match status" value="1"/>
</dbReference>
<dbReference type="Gene3D" id="3.30.1330.90">
    <property type="entry name" value="D-3-phosphoglycerate dehydrogenase, domain 3"/>
    <property type="match status" value="1"/>
</dbReference>
<gene>
    <name evidence="10" type="primary">serA</name>
    <name evidence="10" type="ORF">NCTC12221_00663</name>
</gene>
<dbReference type="FunFam" id="3.40.50.720:FF:000021">
    <property type="entry name" value="D-3-phosphoglycerate dehydrogenase"/>
    <property type="match status" value="1"/>
</dbReference>
<feature type="domain" description="D-3-phosphoglycerate dehydrogenase ASB" evidence="9">
    <location>
        <begin position="327"/>
        <end position="444"/>
    </location>
</feature>
<feature type="domain" description="D-isomer specific 2-hydroxyacid dehydrogenase catalytic" evidence="7">
    <location>
        <begin position="5"/>
        <end position="315"/>
    </location>
</feature>
<dbReference type="SUPFAM" id="SSF55021">
    <property type="entry name" value="ACT-like"/>
    <property type="match status" value="1"/>
</dbReference>
<dbReference type="Proteomes" id="UP000255335">
    <property type="component" value="Unassembled WGS sequence"/>
</dbReference>
<evidence type="ECO:0000256" key="3">
    <source>
        <dbReference type="ARBA" id="ARBA00023002"/>
    </source>
</evidence>
<evidence type="ECO:0000259" key="7">
    <source>
        <dbReference type="Pfam" id="PF00389"/>
    </source>
</evidence>
<protein>
    <recommendedName>
        <fullName evidence="6">D-3-phosphoglycerate dehydrogenase</fullName>
        <ecNumber evidence="6">1.1.1.95</ecNumber>
    </recommendedName>
</protein>
<dbReference type="SUPFAM" id="SSF51735">
    <property type="entry name" value="NAD(P)-binding Rossmann-fold domains"/>
    <property type="match status" value="1"/>
</dbReference>
<dbReference type="InterPro" id="IPR029752">
    <property type="entry name" value="D-isomer_DH_CS1"/>
</dbReference>
<evidence type="ECO:0000256" key="1">
    <source>
        <dbReference type="ARBA" id="ARBA00005216"/>
    </source>
</evidence>
<evidence type="ECO:0000256" key="5">
    <source>
        <dbReference type="ARBA" id="ARBA00048731"/>
    </source>
</evidence>
<dbReference type="EMBL" id="UGHZ01000001">
    <property type="protein sequence ID" value="STP09224.1"/>
    <property type="molecule type" value="Genomic_DNA"/>
</dbReference>
<dbReference type="SUPFAM" id="SSF52283">
    <property type="entry name" value="Formate/glycerate dehydrogenase catalytic domain-like"/>
    <property type="match status" value="1"/>
</dbReference>
<dbReference type="EC" id="1.1.1.95" evidence="6"/>
<dbReference type="Gene3D" id="3.30.70.260">
    <property type="match status" value="1"/>
</dbReference>
<dbReference type="InterPro" id="IPR036291">
    <property type="entry name" value="NAD(P)-bd_dom_sf"/>
</dbReference>
<proteinExistence type="inferred from homology"/>
<evidence type="ECO:0000256" key="4">
    <source>
        <dbReference type="ARBA" id="ARBA00023027"/>
    </source>
</evidence>
<evidence type="ECO:0000313" key="11">
    <source>
        <dbReference type="Proteomes" id="UP000255335"/>
    </source>
</evidence>
<dbReference type="AlphaFoldDB" id="A0A377JNQ2"/>
<evidence type="ECO:0000259" key="9">
    <source>
        <dbReference type="Pfam" id="PF19304"/>
    </source>
</evidence>
<feature type="domain" description="D-isomer specific 2-hydroxyacid dehydrogenase NAD-binding" evidence="8">
    <location>
        <begin position="108"/>
        <end position="283"/>
    </location>
</feature>
<evidence type="ECO:0000256" key="6">
    <source>
        <dbReference type="RuleBase" id="RU363003"/>
    </source>
</evidence>
<dbReference type="InterPro" id="IPR029009">
    <property type="entry name" value="ASB_dom_sf"/>
</dbReference>
<evidence type="ECO:0000259" key="8">
    <source>
        <dbReference type="Pfam" id="PF02826"/>
    </source>
</evidence>
<dbReference type="PANTHER" id="PTHR42938">
    <property type="entry name" value="FORMATE DEHYDROGENASE 1"/>
    <property type="match status" value="1"/>
</dbReference>
<name>A0A377JNQ2_9HELI</name>
<dbReference type="GO" id="GO:0051287">
    <property type="term" value="F:NAD binding"/>
    <property type="evidence" value="ECO:0007669"/>
    <property type="project" value="UniProtKB-UniRule"/>
</dbReference>
<keyword evidence="6" id="KW-0718">Serine biosynthesis</keyword>
<dbReference type="PROSITE" id="PS00065">
    <property type="entry name" value="D_2_HYDROXYACID_DH_1"/>
    <property type="match status" value="1"/>
</dbReference>
<dbReference type="CDD" id="cd04902">
    <property type="entry name" value="ACT_3PGDH-xct"/>
    <property type="match status" value="1"/>
</dbReference>
<accession>A0A377JNQ2</accession>
<dbReference type="InterPro" id="IPR006139">
    <property type="entry name" value="D-isomer_2_OHA_DH_cat_dom"/>
</dbReference>
<dbReference type="Pfam" id="PF00389">
    <property type="entry name" value="2-Hacid_dh"/>
    <property type="match status" value="1"/>
</dbReference>
<dbReference type="Pfam" id="PF02826">
    <property type="entry name" value="2-Hacid_dh_C"/>
    <property type="match status" value="1"/>
</dbReference>
<comment type="pathway">
    <text evidence="1 6">Amino-acid biosynthesis; L-serine biosynthesis; L-serine from 3-phospho-D-glycerate: step 1/3.</text>
</comment>
<keyword evidence="6" id="KW-0028">Amino-acid biosynthesis</keyword>
<dbReference type="InterPro" id="IPR006236">
    <property type="entry name" value="PGDH"/>
</dbReference>
<dbReference type="SUPFAM" id="SSF143548">
    <property type="entry name" value="Serine metabolism enzymes domain"/>
    <property type="match status" value="1"/>
</dbReference>
<dbReference type="Gene3D" id="3.40.50.720">
    <property type="entry name" value="NAD(P)-binding Rossmann-like Domain"/>
    <property type="match status" value="2"/>
</dbReference>
<dbReference type="RefSeq" id="WP_115025961.1">
    <property type="nucleotide sequence ID" value="NZ_UGHZ01000001.1"/>
</dbReference>
<dbReference type="PANTHER" id="PTHR42938:SF47">
    <property type="entry name" value="HYDROXYPYRUVATE REDUCTASE"/>
    <property type="match status" value="1"/>
</dbReference>
<comment type="similarity">
    <text evidence="2 6">Belongs to the D-isomer specific 2-hydroxyacid dehydrogenase family.</text>
</comment>
<dbReference type="FunFam" id="3.30.1330.90:FF:000003">
    <property type="entry name" value="D-3-phosphoglycerate dehydrogenase"/>
    <property type="match status" value="1"/>
</dbReference>
<dbReference type="UniPathway" id="UPA00135">
    <property type="reaction ID" value="UER00196"/>
</dbReference>
<sequence>MKYKIIVCDHIHQSGLDLLLAQNDVEMENLASIPKDELLGRIASADVVITRSSTDVDEKFLESSGQIRAVVRAGVGVDNVDIDGCSRKGIVVMNVPTANTIAAVELTMAHLINAVRNFPGANTQLKNERKWKREDWYGIELKGKKLGIIGFGNIGSRVGIRAKAFEMEVLAYDPYILPSKATDLGVNYTTNFDEILSCDIITIHTPKNAETKNMITSKQIEKMKDGVILINCARGGLYNEKDLYAGLESGKIKWAGIDVFDKEPAIDNALLNLPNVYVTPHIGANTLESQEQIAIQAAQAAIEAARGSSYPNALNLPVKENELPNMVKPYLELMQKLGFLAVQANKGVITSIAIEAQGEISEYADSLQTFGLVGALNASLGDKINYVNAPFVAKERGIELKTICKKQSETYKNHISITLSTQNESISLSGAVFEDRHLRITSINQFQFDIEPKGKMIFFKNTDVPGVVGLVGSILGNYKVNIADFRLARQNKEAMAVILVDSDVPNEAINELEAIPACLGVKIVNV</sequence>
<dbReference type="NCBIfam" id="TIGR01327">
    <property type="entry name" value="PGDH"/>
    <property type="match status" value="1"/>
</dbReference>
<dbReference type="InterPro" id="IPR045626">
    <property type="entry name" value="PGDH_ASB_dom"/>
</dbReference>
<keyword evidence="4 6" id="KW-0520">NAD</keyword>
<evidence type="ECO:0000313" key="10">
    <source>
        <dbReference type="EMBL" id="STP09224.1"/>
    </source>
</evidence>
<comment type="catalytic activity">
    <reaction evidence="5 6">
        <text>(2R)-3-phosphoglycerate + NAD(+) = 3-phosphooxypyruvate + NADH + H(+)</text>
        <dbReference type="Rhea" id="RHEA:12641"/>
        <dbReference type="ChEBI" id="CHEBI:15378"/>
        <dbReference type="ChEBI" id="CHEBI:18110"/>
        <dbReference type="ChEBI" id="CHEBI:57540"/>
        <dbReference type="ChEBI" id="CHEBI:57945"/>
        <dbReference type="ChEBI" id="CHEBI:58272"/>
        <dbReference type="EC" id="1.1.1.95"/>
    </reaction>
</comment>